<comment type="similarity">
    <text evidence="5">Belongs to the PRA1 family.</text>
</comment>
<evidence type="ECO:0000256" key="5">
    <source>
        <dbReference type="RuleBase" id="RU363107"/>
    </source>
</evidence>
<evidence type="ECO:0000256" key="4">
    <source>
        <dbReference type="ARBA" id="ARBA00023136"/>
    </source>
</evidence>
<evidence type="ECO:0000313" key="8">
    <source>
        <dbReference type="Proteomes" id="UP001054945"/>
    </source>
</evidence>
<dbReference type="EMBL" id="BPLR01004456">
    <property type="protein sequence ID" value="GIX94969.1"/>
    <property type="molecule type" value="Genomic_DNA"/>
</dbReference>
<keyword evidence="3 5" id="KW-1133">Transmembrane helix</keyword>
<accession>A0AAV4PED7</accession>
<comment type="caution">
    <text evidence="7">The sequence shown here is derived from an EMBL/GenBank/DDBJ whole genome shotgun (WGS) entry which is preliminary data.</text>
</comment>
<sequence>MGVISVMYYFISQRRCYVVKGKTIKRKYCLVVLVFLFIFLSYIAGVRMVVIYTTEASFLFVSLHAAFYDQDILNKNKEESGGTKPNEIWEANPTEKELGLV</sequence>
<evidence type="ECO:0000256" key="2">
    <source>
        <dbReference type="ARBA" id="ARBA00022692"/>
    </source>
</evidence>
<comment type="subcellular location">
    <subcellularLocation>
        <location evidence="1 5">Membrane</location>
        <topology evidence="1 5">Multi-pass membrane protein</topology>
    </subcellularLocation>
</comment>
<organism evidence="7 8">
    <name type="scientific">Caerostris extrusa</name>
    <name type="common">Bark spider</name>
    <name type="synonym">Caerostris bankana</name>
    <dbReference type="NCBI Taxonomy" id="172846"/>
    <lineage>
        <taxon>Eukaryota</taxon>
        <taxon>Metazoa</taxon>
        <taxon>Ecdysozoa</taxon>
        <taxon>Arthropoda</taxon>
        <taxon>Chelicerata</taxon>
        <taxon>Arachnida</taxon>
        <taxon>Araneae</taxon>
        <taxon>Araneomorphae</taxon>
        <taxon>Entelegynae</taxon>
        <taxon>Araneoidea</taxon>
        <taxon>Araneidae</taxon>
        <taxon>Caerostris</taxon>
    </lineage>
</organism>
<protein>
    <recommendedName>
        <fullName evidence="5">PRA1 family protein</fullName>
    </recommendedName>
</protein>
<feature type="transmembrane region" description="Helical" evidence="5">
    <location>
        <begin position="28"/>
        <end position="44"/>
    </location>
</feature>
<dbReference type="AlphaFoldDB" id="A0AAV4PED7"/>
<dbReference type="Proteomes" id="UP001054945">
    <property type="component" value="Unassembled WGS sequence"/>
</dbReference>
<evidence type="ECO:0000256" key="1">
    <source>
        <dbReference type="ARBA" id="ARBA00004141"/>
    </source>
</evidence>
<evidence type="ECO:0000256" key="3">
    <source>
        <dbReference type="ARBA" id="ARBA00022989"/>
    </source>
</evidence>
<reference evidence="7 8" key="1">
    <citation type="submission" date="2021-06" db="EMBL/GenBank/DDBJ databases">
        <title>Caerostris extrusa draft genome.</title>
        <authorList>
            <person name="Kono N."/>
            <person name="Arakawa K."/>
        </authorList>
    </citation>
    <scope>NUCLEOTIDE SEQUENCE [LARGE SCALE GENOMIC DNA]</scope>
</reference>
<dbReference type="GO" id="GO:0016020">
    <property type="term" value="C:membrane"/>
    <property type="evidence" value="ECO:0007669"/>
    <property type="project" value="UniProtKB-SubCell"/>
</dbReference>
<name>A0AAV4PED7_CAEEX</name>
<keyword evidence="2 5" id="KW-0812">Transmembrane</keyword>
<proteinExistence type="inferred from homology"/>
<comment type="caution">
    <text evidence="5">Lacks conserved residue(s) required for the propagation of feature annotation.</text>
</comment>
<evidence type="ECO:0000256" key="6">
    <source>
        <dbReference type="SAM" id="MobiDB-lite"/>
    </source>
</evidence>
<gene>
    <name evidence="7" type="ORF">CEXT_670071</name>
</gene>
<dbReference type="Pfam" id="PF03208">
    <property type="entry name" value="PRA1"/>
    <property type="match status" value="1"/>
</dbReference>
<feature type="region of interest" description="Disordered" evidence="6">
    <location>
        <begin position="77"/>
        <end position="101"/>
    </location>
</feature>
<keyword evidence="8" id="KW-1185">Reference proteome</keyword>
<evidence type="ECO:0000313" key="7">
    <source>
        <dbReference type="EMBL" id="GIX94969.1"/>
    </source>
</evidence>
<dbReference type="InterPro" id="IPR004895">
    <property type="entry name" value="Prenylated_rab_accept_PRA1"/>
</dbReference>
<keyword evidence="4 5" id="KW-0472">Membrane</keyword>